<protein>
    <submittedName>
        <fullName evidence="1">Uncharacterized protein</fullName>
    </submittedName>
</protein>
<reference evidence="1" key="1">
    <citation type="submission" date="2024-03" db="EMBL/GenBank/DDBJ databases">
        <title>Novel Streptomyces species of biotechnological and ecological value are a feature of Machair soil.</title>
        <authorList>
            <person name="Prole J.R."/>
            <person name="Goodfellow M."/>
            <person name="Allenby N."/>
            <person name="Ward A.C."/>
        </authorList>
    </citation>
    <scope>NUCLEOTIDE SEQUENCE</scope>
    <source>
        <strain evidence="1">MS1.AVA.4</strain>
    </source>
</reference>
<dbReference type="Proteomes" id="UP001375539">
    <property type="component" value="Unassembled WGS sequence"/>
</dbReference>
<sequence length="235" mass="26482">MSTLNRLEEQHLASLDSIRRAAGIEVVDESLGEPGSSFSELLPLSEFNADWAHLILDKDMLDGAIRIPGLAVNWVTADPLPEFFGEYRIPDPFEILMQAPDPAADTIPDGFQREFVQQLRYIDSAYRSGVGSMTYLRMAPDVSPLEVWHFDLARTGQAPHPPGYVRLDLTFQQYMETLLVTKGTRGWQYLFADVSFRDRALGDIGDHVKKMLDVFPGLFPGHDYSPLAQRLEARL</sequence>
<evidence type="ECO:0000313" key="1">
    <source>
        <dbReference type="EMBL" id="MEJ8655430.1"/>
    </source>
</evidence>
<proteinExistence type="predicted"/>
<gene>
    <name evidence="1" type="ORF">WKI58_02615</name>
</gene>
<evidence type="ECO:0000313" key="2">
    <source>
        <dbReference type="Proteomes" id="UP001375539"/>
    </source>
</evidence>
<name>A0ACC6QAX4_9ACTN</name>
<accession>A0ACC6QAX4</accession>
<organism evidence="1 2">
    <name type="scientific">Streptomyces pratisoli</name>
    <dbReference type="NCBI Taxonomy" id="3139917"/>
    <lineage>
        <taxon>Bacteria</taxon>
        <taxon>Bacillati</taxon>
        <taxon>Actinomycetota</taxon>
        <taxon>Actinomycetes</taxon>
        <taxon>Kitasatosporales</taxon>
        <taxon>Streptomycetaceae</taxon>
        <taxon>Streptomyces</taxon>
    </lineage>
</organism>
<comment type="caution">
    <text evidence="1">The sequence shown here is derived from an EMBL/GenBank/DDBJ whole genome shotgun (WGS) entry which is preliminary data.</text>
</comment>
<keyword evidence="2" id="KW-1185">Reference proteome</keyword>
<dbReference type="EMBL" id="JBBKAI010000002">
    <property type="protein sequence ID" value="MEJ8655430.1"/>
    <property type="molecule type" value="Genomic_DNA"/>
</dbReference>